<evidence type="ECO:0000259" key="1">
    <source>
        <dbReference type="Pfam" id="PF07727"/>
    </source>
</evidence>
<dbReference type="Gramene" id="evm.model.06.1322">
    <property type="protein sequence ID" value="cds.evm.model.06.1322"/>
    <property type="gene ID" value="evm.TU.06.1322"/>
</dbReference>
<dbReference type="Pfam" id="PF07727">
    <property type="entry name" value="RVT_2"/>
    <property type="match status" value="1"/>
</dbReference>
<dbReference type="PANTHER" id="PTHR43383">
    <property type="entry name" value="NODULIN 6"/>
    <property type="match status" value="1"/>
</dbReference>
<keyword evidence="3" id="KW-1185">Reference proteome</keyword>
<reference evidence="2" key="2">
    <citation type="submission" date="2021-03" db="UniProtKB">
        <authorList>
            <consortium name="EnsemblPlants"/>
        </authorList>
    </citation>
    <scope>IDENTIFICATION</scope>
</reference>
<dbReference type="PANTHER" id="PTHR43383:SF2">
    <property type="entry name" value="AMIDOHYDROLASE 2 FAMILY PROTEIN"/>
    <property type="match status" value="1"/>
</dbReference>
<feature type="domain" description="Reverse transcriptase Ty1/copia-type" evidence="1">
    <location>
        <begin position="38"/>
        <end position="164"/>
    </location>
</feature>
<organism evidence="2 3">
    <name type="scientific">Cannabis sativa</name>
    <name type="common">Hemp</name>
    <name type="synonym">Marijuana</name>
    <dbReference type="NCBI Taxonomy" id="3483"/>
    <lineage>
        <taxon>Eukaryota</taxon>
        <taxon>Viridiplantae</taxon>
        <taxon>Streptophyta</taxon>
        <taxon>Embryophyta</taxon>
        <taxon>Tracheophyta</taxon>
        <taxon>Spermatophyta</taxon>
        <taxon>Magnoliopsida</taxon>
        <taxon>eudicotyledons</taxon>
        <taxon>Gunneridae</taxon>
        <taxon>Pentapetalae</taxon>
        <taxon>rosids</taxon>
        <taxon>fabids</taxon>
        <taxon>Rosales</taxon>
        <taxon>Cannabaceae</taxon>
        <taxon>Cannabis</taxon>
    </lineage>
</organism>
<reference evidence="2" key="1">
    <citation type="submission" date="2018-11" db="EMBL/GenBank/DDBJ databases">
        <authorList>
            <person name="Grassa J C."/>
        </authorList>
    </citation>
    <scope>NUCLEOTIDE SEQUENCE [LARGE SCALE GENOMIC DNA]</scope>
</reference>
<proteinExistence type="predicted"/>
<accession>A0A803PTZ7</accession>
<dbReference type="AlphaFoldDB" id="A0A803PTZ7"/>
<dbReference type="EMBL" id="UZAU01000600">
    <property type="status" value="NOT_ANNOTATED_CDS"/>
    <property type="molecule type" value="Genomic_DNA"/>
</dbReference>
<dbReference type="InterPro" id="IPR013103">
    <property type="entry name" value="RVT_2"/>
</dbReference>
<dbReference type="EnsemblPlants" id="evm.model.06.1322">
    <property type="protein sequence ID" value="cds.evm.model.06.1322"/>
    <property type="gene ID" value="evm.TU.06.1322"/>
</dbReference>
<sequence length="165" mass="19259">MMVQQLLRARVTVKEWYTDLLVRRECLKKTFFPSEKSVSVNSNWPLYQLDGENTFFNGDLEEEVYMSPPLRFEKHFGFGNICKLPNSLCGLKQSPKAWFERLGTVLKLQGYIQSHTDDTMFYKHSKDGKVVILIVYVENIVLTGDDVCEFEKMKVKLGEEFEIKT</sequence>
<evidence type="ECO:0000313" key="2">
    <source>
        <dbReference type="EnsemblPlants" id="cds.evm.model.06.1322"/>
    </source>
</evidence>
<dbReference type="Proteomes" id="UP000596661">
    <property type="component" value="Chromosome 6"/>
</dbReference>
<name>A0A803PTZ7_CANSA</name>
<evidence type="ECO:0000313" key="3">
    <source>
        <dbReference type="Proteomes" id="UP000596661"/>
    </source>
</evidence>
<protein>
    <recommendedName>
        <fullName evidence="1">Reverse transcriptase Ty1/copia-type domain-containing protein</fullName>
    </recommendedName>
</protein>